<reference evidence="2" key="1">
    <citation type="submission" date="2020-06" db="EMBL/GenBank/DDBJ databases">
        <authorList>
            <consortium name="Plant Systems Biology data submission"/>
        </authorList>
    </citation>
    <scope>NUCLEOTIDE SEQUENCE</scope>
    <source>
        <strain evidence="2">D6</strain>
    </source>
</reference>
<evidence type="ECO:0000256" key="1">
    <source>
        <dbReference type="SAM" id="MobiDB-lite"/>
    </source>
</evidence>
<proteinExistence type="predicted"/>
<accession>A0A9N8HB79</accession>
<name>A0A9N8HB79_9STRA</name>
<evidence type="ECO:0000313" key="3">
    <source>
        <dbReference type="Proteomes" id="UP001153069"/>
    </source>
</evidence>
<feature type="region of interest" description="Disordered" evidence="1">
    <location>
        <begin position="1"/>
        <end position="66"/>
    </location>
</feature>
<protein>
    <submittedName>
        <fullName evidence="2">Uncharacterized protein</fullName>
    </submittedName>
</protein>
<dbReference type="Proteomes" id="UP001153069">
    <property type="component" value="Unassembled WGS sequence"/>
</dbReference>
<gene>
    <name evidence="2" type="ORF">SEMRO_326_G118050.1</name>
</gene>
<feature type="compositionally biased region" description="Polar residues" evidence="1">
    <location>
        <begin position="25"/>
        <end position="34"/>
    </location>
</feature>
<comment type="caution">
    <text evidence="2">The sequence shown here is derived from an EMBL/GenBank/DDBJ whole genome shotgun (WGS) entry which is preliminary data.</text>
</comment>
<dbReference type="AlphaFoldDB" id="A0A9N8HB79"/>
<evidence type="ECO:0000313" key="2">
    <source>
        <dbReference type="EMBL" id="CAB9507941.1"/>
    </source>
</evidence>
<dbReference type="EMBL" id="CAICTM010000325">
    <property type="protein sequence ID" value="CAB9507941.1"/>
    <property type="molecule type" value="Genomic_DNA"/>
</dbReference>
<sequence length="253" mass="28186">MNKNQTKSKDNVKSFVRGIGFAKTENPTNASTVPPSAVPKSSPTASPTQVPTASPTTSPTAAPSDEWIQVSHNNTLYPSDIFCRRNAGRDECQRRCAAYEGTPRNRMIMAKMNRAGVGDRKAVFMSLSELAGYLCATITEKELDQNTAAMRRGDSPPEDGIVWQKIDTWSDDTITRNCNLARIISMREQHDGKEPNRFIWNMNAKFYSVRDAFWKDIQALEASSPSTLRLPTIGGSPPLYQDGNCPHHRRHVQ</sequence>
<feature type="region of interest" description="Disordered" evidence="1">
    <location>
        <begin position="234"/>
        <end position="253"/>
    </location>
</feature>
<organism evidence="2 3">
    <name type="scientific">Seminavis robusta</name>
    <dbReference type="NCBI Taxonomy" id="568900"/>
    <lineage>
        <taxon>Eukaryota</taxon>
        <taxon>Sar</taxon>
        <taxon>Stramenopiles</taxon>
        <taxon>Ochrophyta</taxon>
        <taxon>Bacillariophyta</taxon>
        <taxon>Bacillariophyceae</taxon>
        <taxon>Bacillariophycidae</taxon>
        <taxon>Naviculales</taxon>
        <taxon>Naviculaceae</taxon>
        <taxon>Seminavis</taxon>
    </lineage>
</organism>
<keyword evidence="3" id="KW-1185">Reference proteome</keyword>
<feature type="compositionally biased region" description="Low complexity" evidence="1">
    <location>
        <begin position="41"/>
        <end position="64"/>
    </location>
</feature>